<evidence type="ECO:0000313" key="1">
    <source>
        <dbReference type="EMBL" id="BAC49890.1"/>
    </source>
</evidence>
<accession>Q89LC0</accession>
<sequence>MRPASPNKALAAIPVTVADLIERRLRMADLLFALASLKVTEAASSGAAKK</sequence>
<dbReference type="InParanoid" id="Q89LC0"/>
<dbReference type="Proteomes" id="UP000002526">
    <property type="component" value="Chromosome"/>
</dbReference>
<name>Q89LC0_BRADU</name>
<dbReference type="HOGENOM" id="CLU_3115233_0_0_5"/>
<organism evidence="1 2">
    <name type="scientific">Bradyrhizobium diazoefficiens (strain JCM 10833 / BCRC 13528 / IAM 13628 / NBRC 14792 / USDA 110)</name>
    <dbReference type="NCBI Taxonomy" id="224911"/>
    <lineage>
        <taxon>Bacteria</taxon>
        <taxon>Pseudomonadati</taxon>
        <taxon>Pseudomonadota</taxon>
        <taxon>Alphaproteobacteria</taxon>
        <taxon>Hyphomicrobiales</taxon>
        <taxon>Nitrobacteraceae</taxon>
        <taxon>Bradyrhizobium</taxon>
    </lineage>
</organism>
<protein>
    <submittedName>
        <fullName evidence="1">Bsl4625 protein</fullName>
    </submittedName>
</protein>
<gene>
    <name evidence="1" type="ordered locus">bsl4625</name>
</gene>
<reference evidence="2" key="1">
    <citation type="journal article" date="2002" name="DNA Res.">
        <title>Complete genomic sequence of nitrogen-fixing symbiotic bacterium Bradyrhizobium japonicum USDA110.</title>
        <authorList>
            <person name="Kaneko T."/>
            <person name="Nakamura Y."/>
            <person name="Sato S."/>
            <person name="Minamisawa K."/>
            <person name="Uchiumi T."/>
            <person name="Sasamoto S."/>
            <person name="Watanabe A."/>
            <person name="Idesawa K."/>
            <person name="Iriguchi M."/>
            <person name="Kawashima K."/>
            <person name="Kohara M."/>
            <person name="Matsumoto M."/>
            <person name="Shimpo S."/>
            <person name="Tsuruoka H."/>
            <person name="Wada T."/>
            <person name="Yamada M."/>
            <person name="Tabata S."/>
        </authorList>
    </citation>
    <scope>NUCLEOTIDE SEQUENCE [LARGE SCALE GENOMIC DNA]</scope>
    <source>
        <strain evidence="2">JCM 10833 / BCRC 13528 / IAM 13628 / NBRC 14792 / USDA 110</strain>
    </source>
</reference>
<dbReference type="AlphaFoldDB" id="Q89LC0"/>
<keyword evidence="2" id="KW-1185">Reference proteome</keyword>
<dbReference type="OrthoDB" id="8255767at2"/>
<dbReference type="KEGG" id="bja:bsl4625"/>
<proteinExistence type="predicted"/>
<dbReference type="EMBL" id="BA000040">
    <property type="protein sequence ID" value="BAC49890.1"/>
    <property type="molecule type" value="Genomic_DNA"/>
</dbReference>
<evidence type="ECO:0000313" key="2">
    <source>
        <dbReference type="Proteomes" id="UP000002526"/>
    </source>
</evidence>
<dbReference type="EnsemblBacteria" id="BAC49890">
    <property type="protein sequence ID" value="BAC49890"/>
    <property type="gene ID" value="BAC49890"/>
</dbReference>